<reference evidence="3 4" key="1">
    <citation type="submission" date="2016-12" db="EMBL/GenBank/DDBJ databases">
        <title>The new phylogeny of genus Mycobacterium.</title>
        <authorList>
            <person name="Tortoli E."/>
            <person name="Trovato A."/>
            <person name="Cirillo D.M."/>
        </authorList>
    </citation>
    <scope>NUCLEOTIDE SEQUENCE [LARGE SCALE GENOMIC DNA]</scope>
    <source>
        <strain evidence="3 4">DSM 44624</strain>
    </source>
</reference>
<evidence type="ECO:0000313" key="4">
    <source>
        <dbReference type="Proteomes" id="UP000192441"/>
    </source>
</evidence>
<reference evidence="2" key="3">
    <citation type="submission" date="2020-02" db="EMBL/GenBank/DDBJ databases">
        <authorList>
            <person name="Matsumoto Y."/>
            <person name="Kinjo T."/>
            <person name="Motooka D."/>
            <person name="Nabeya D."/>
            <person name="Jung N."/>
            <person name="Uechi K."/>
            <person name="Horii T."/>
            <person name="Iida T."/>
            <person name="Fujita J."/>
            <person name="Nakamura S."/>
        </authorList>
    </citation>
    <scope>NUCLEOTIDE SEQUENCE</scope>
    <source>
        <strain evidence="2">JCM 12687</strain>
    </source>
</reference>
<evidence type="ECO:0000259" key="1">
    <source>
        <dbReference type="Pfam" id="PF01593"/>
    </source>
</evidence>
<dbReference type="Proteomes" id="UP000192441">
    <property type="component" value="Unassembled WGS sequence"/>
</dbReference>
<sequence length="451" mass="49005">MVEENAREQHCEVVVVGAGAAGLVGGATLAPTTDVVVLEAATKPGGRVESVRHGDYWLNIGAQFTEGAGPLFDVIDKYKIKLGSLADTRAGLYLKGRLVAADDPMGILVRSRMSLAAKVELASVGLRLRRIFKRLMNENLDEAAKYQAFLDTHSGSWLMRGVKTDEMRAMFNAWAGQWIGCKPEETAASQLAISIGFALEKAANIPNFALPVGGNQTFTDALAHELGDRLRLGAEVQSITWTEDRATVRYVDGQGPVTLAARRVIVAVPADRALAIMPDLPDEYREALRVTNYGRYILAGIFTKEHGPQRWDDYYAISTPDLPSFQAIFNHAASLRRSGPRKPGGALVCLAGGPRADELDKLSDEQIETAFLRDLFRILPELEGKIDRVVVKRQPRVVSYWAPGTRSAQEILRKPLGPIQFAGDHLADLPSLAGAVESGQGDAENILQALV</sequence>
<gene>
    <name evidence="3" type="ORF">BST20_19030</name>
    <name evidence="2" type="ORF">MBRA_28430</name>
</gene>
<evidence type="ECO:0000313" key="5">
    <source>
        <dbReference type="Proteomes" id="UP000467379"/>
    </source>
</evidence>
<reference evidence="2 5" key="2">
    <citation type="journal article" date="2019" name="Emerg. Microbes Infect.">
        <title>Comprehensive subspecies identification of 175 nontuberculous mycobacteria species based on 7547 genomic profiles.</title>
        <authorList>
            <person name="Matsumoto Y."/>
            <person name="Kinjo T."/>
            <person name="Motooka D."/>
            <person name="Nabeya D."/>
            <person name="Jung N."/>
            <person name="Uechi K."/>
            <person name="Horii T."/>
            <person name="Iida T."/>
            <person name="Fujita J."/>
            <person name="Nakamura S."/>
        </authorList>
    </citation>
    <scope>NUCLEOTIDE SEQUENCE [LARGE SCALE GENOMIC DNA]</scope>
    <source>
        <strain evidence="2 5">JCM 12687</strain>
    </source>
</reference>
<dbReference type="EMBL" id="MVHM01000014">
    <property type="protein sequence ID" value="ORA34685.1"/>
    <property type="molecule type" value="Genomic_DNA"/>
</dbReference>
<dbReference type="InterPro" id="IPR050281">
    <property type="entry name" value="Flavin_monoamine_oxidase"/>
</dbReference>
<dbReference type="InterPro" id="IPR036188">
    <property type="entry name" value="FAD/NAD-bd_sf"/>
</dbReference>
<dbReference type="AlphaFoldDB" id="A0A7I7WA09"/>
<dbReference type="EMBL" id="AP022606">
    <property type="protein sequence ID" value="BBZ12648.1"/>
    <property type="molecule type" value="Genomic_DNA"/>
</dbReference>
<dbReference type="SUPFAM" id="SSF51905">
    <property type="entry name" value="FAD/NAD(P)-binding domain"/>
    <property type="match status" value="1"/>
</dbReference>
<protein>
    <submittedName>
        <fullName evidence="3">Oxidase</fullName>
    </submittedName>
</protein>
<name>A0A7I7WA09_9MYCO</name>
<dbReference type="Gene3D" id="3.50.50.60">
    <property type="entry name" value="FAD/NAD(P)-binding domain"/>
    <property type="match status" value="1"/>
</dbReference>
<dbReference type="OrthoDB" id="9767561at2"/>
<proteinExistence type="predicted"/>
<dbReference type="GO" id="GO:0016491">
    <property type="term" value="F:oxidoreductase activity"/>
    <property type="evidence" value="ECO:0007669"/>
    <property type="project" value="InterPro"/>
</dbReference>
<evidence type="ECO:0000313" key="3">
    <source>
        <dbReference type="EMBL" id="ORA34685.1"/>
    </source>
</evidence>
<keyword evidence="5" id="KW-1185">Reference proteome</keyword>
<dbReference type="InterPro" id="IPR002937">
    <property type="entry name" value="Amino_oxidase"/>
</dbReference>
<feature type="domain" description="Amine oxidase" evidence="1">
    <location>
        <begin position="26"/>
        <end position="447"/>
    </location>
</feature>
<dbReference type="PANTHER" id="PTHR10742">
    <property type="entry name" value="FLAVIN MONOAMINE OXIDASE"/>
    <property type="match status" value="1"/>
</dbReference>
<dbReference type="PANTHER" id="PTHR10742:SF410">
    <property type="entry name" value="LYSINE-SPECIFIC HISTONE DEMETHYLASE 2"/>
    <property type="match status" value="1"/>
</dbReference>
<organism evidence="3 4">
    <name type="scientific">Mycobacterium branderi</name>
    <dbReference type="NCBI Taxonomy" id="43348"/>
    <lineage>
        <taxon>Bacteria</taxon>
        <taxon>Bacillati</taxon>
        <taxon>Actinomycetota</taxon>
        <taxon>Actinomycetes</taxon>
        <taxon>Mycobacteriales</taxon>
        <taxon>Mycobacteriaceae</taxon>
        <taxon>Mycobacterium</taxon>
    </lineage>
</organism>
<dbReference type="Proteomes" id="UP000467379">
    <property type="component" value="Chromosome"/>
</dbReference>
<evidence type="ECO:0000313" key="2">
    <source>
        <dbReference type="EMBL" id="BBZ12648.1"/>
    </source>
</evidence>
<accession>A0A7I7WA09</accession>
<dbReference type="Pfam" id="PF01593">
    <property type="entry name" value="Amino_oxidase"/>
    <property type="match status" value="1"/>
</dbReference>